<evidence type="ECO:0008006" key="3">
    <source>
        <dbReference type="Google" id="ProtNLM"/>
    </source>
</evidence>
<name>A0A1Y1KI82_PHOPY</name>
<evidence type="ECO:0000256" key="1">
    <source>
        <dbReference type="SAM" id="SignalP"/>
    </source>
</evidence>
<feature type="chain" id="PRO_5012282141" description="DUF19 domain-containing protein" evidence="1">
    <location>
        <begin position="21"/>
        <end position="227"/>
    </location>
</feature>
<sequence>MQSLTLIFLFLGGVVCNVKCEKKGVTLQASLDDLLENKCKKAGIDDHVTGFYETLLPTLECLDKQNVSKTSAMDPTLTDVFCQGLNKNVRECFKTAIDNVEKCLDDDEKYLPNLIFEAIDNFLDLICEEKFIESLNELSFKQCKKNISKNNALDVCFENFIMKLLISGDVVVFKKAELCSGIQDFYDCYEGVIKVICPNDDKIMLTLLNKFHKAIFSACHKEEKSHE</sequence>
<dbReference type="EMBL" id="GEZM01087804">
    <property type="protein sequence ID" value="JAV58467.1"/>
    <property type="molecule type" value="Transcribed_RNA"/>
</dbReference>
<dbReference type="AlphaFoldDB" id="A0A1Y1KI82"/>
<accession>A0A1Y1KI82</accession>
<reference evidence="2" key="1">
    <citation type="journal article" date="2016" name="Sci. Rep.">
        <title>Molecular characterization of firefly nuptial gifts: a multi-omics approach sheds light on postcopulatory sexual selection.</title>
        <authorList>
            <person name="Al-Wathiqui N."/>
            <person name="Fallon T.R."/>
            <person name="South A."/>
            <person name="Weng J.K."/>
            <person name="Lewis S.M."/>
        </authorList>
    </citation>
    <scope>NUCLEOTIDE SEQUENCE</scope>
</reference>
<dbReference type="Pfam" id="PF07165">
    <property type="entry name" value="DUF1397"/>
    <property type="match status" value="1"/>
</dbReference>
<dbReference type="InterPro" id="IPR009832">
    <property type="entry name" value="DUF1397"/>
</dbReference>
<feature type="signal peptide" evidence="1">
    <location>
        <begin position="1"/>
        <end position="20"/>
    </location>
</feature>
<protein>
    <recommendedName>
        <fullName evidence="3">DUF19 domain-containing protein</fullName>
    </recommendedName>
</protein>
<evidence type="ECO:0000313" key="2">
    <source>
        <dbReference type="EMBL" id="JAV58467.1"/>
    </source>
</evidence>
<keyword evidence="1" id="KW-0732">Signal</keyword>
<proteinExistence type="predicted"/>
<organism evidence="2">
    <name type="scientific">Photinus pyralis</name>
    <name type="common">Common eastern firefly</name>
    <name type="synonym">Lampyris pyralis</name>
    <dbReference type="NCBI Taxonomy" id="7054"/>
    <lineage>
        <taxon>Eukaryota</taxon>
        <taxon>Metazoa</taxon>
        <taxon>Ecdysozoa</taxon>
        <taxon>Arthropoda</taxon>
        <taxon>Hexapoda</taxon>
        <taxon>Insecta</taxon>
        <taxon>Pterygota</taxon>
        <taxon>Neoptera</taxon>
        <taxon>Endopterygota</taxon>
        <taxon>Coleoptera</taxon>
        <taxon>Polyphaga</taxon>
        <taxon>Elateriformia</taxon>
        <taxon>Elateroidea</taxon>
        <taxon>Lampyridae</taxon>
        <taxon>Lampyrinae</taxon>
        <taxon>Photinus</taxon>
    </lineage>
</organism>